<accession>A0A7J7JQR6</accession>
<dbReference type="Proteomes" id="UP000593567">
    <property type="component" value="Unassembled WGS sequence"/>
</dbReference>
<evidence type="ECO:0000313" key="2">
    <source>
        <dbReference type="EMBL" id="KAF6028690.1"/>
    </source>
</evidence>
<dbReference type="EMBL" id="VXIV02001926">
    <property type="protein sequence ID" value="KAF6028690.1"/>
    <property type="molecule type" value="Genomic_DNA"/>
</dbReference>
<name>A0A7J7JQR6_BUGNE</name>
<feature type="region of interest" description="Disordered" evidence="1">
    <location>
        <begin position="276"/>
        <end position="308"/>
    </location>
</feature>
<keyword evidence="3" id="KW-1185">Reference proteome</keyword>
<feature type="compositionally biased region" description="Basic and acidic residues" evidence="1">
    <location>
        <begin position="432"/>
        <end position="442"/>
    </location>
</feature>
<evidence type="ECO:0000256" key="1">
    <source>
        <dbReference type="SAM" id="MobiDB-lite"/>
    </source>
</evidence>
<feature type="compositionally biased region" description="Basic and acidic residues" evidence="1">
    <location>
        <begin position="631"/>
        <end position="642"/>
    </location>
</feature>
<evidence type="ECO:0000313" key="3">
    <source>
        <dbReference type="Proteomes" id="UP000593567"/>
    </source>
</evidence>
<feature type="compositionally biased region" description="Low complexity" evidence="1">
    <location>
        <begin position="281"/>
        <end position="300"/>
    </location>
</feature>
<gene>
    <name evidence="2" type="ORF">EB796_013011</name>
</gene>
<proteinExistence type="predicted"/>
<reference evidence="2" key="1">
    <citation type="submission" date="2020-06" db="EMBL/GenBank/DDBJ databases">
        <title>Draft genome of Bugula neritina, a colonial animal packing powerful symbionts and potential medicines.</title>
        <authorList>
            <person name="Rayko M."/>
        </authorList>
    </citation>
    <scope>NUCLEOTIDE SEQUENCE [LARGE SCALE GENOMIC DNA]</scope>
    <source>
        <strain evidence="2">Kwan_BN1</strain>
    </source>
</reference>
<feature type="region of interest" description="Disordered" evidence="1">
    <location>
        <begin position="210"/>
        <end position="244"/>
    </location>
</feature>
<dbReference type="AlphaFoldDB" id="A0A7J7JQR6"/>
<organism evidence="2 3">
    <name type="scientific">Bugula neritina</name>
    <name type="common">Brown bryozoan</name>
    <name type="synonym">Sertularia neritina</name>
    <dbReference type="NCBI Taxonomy" id="10212"/>
    <lineage>
        <taxon>Eukaryota</taxon>
        <taxon>Metazoa</taxon>
        <taxon>Spiralia</taxon>
        <taxon>Lophotrochozoa</taxon>
        <taxon>Bryozoa</taxon>
        <taxon>Gymnolaemata</taxon>
        <taxon>Cheilostomatida</taxon>
        <taxon>Flustrina</taxon>
        <taxon>Buguloidea</taxon>
        <taxon>Bugulidae</taxon>
        <taxon>Bugula</taxon>
    </lineage>
</organism>
<comment type="caution">
    <text evidence="2">The sequence shown here is derived from an EMBL/GenBank/DDBJ whole genome shotgun (WGS) entry which is preliminary data.</text>
</comment>
<protein>
    <submittedName>
        <fullName evidence="2">Uncharacterized protein</fullName>
    </submittedName>
</protein>
<feature type="region of interest" description="Disordered" evidence="1">
    <location>
        <begin position="631"/>
        <end position="651"/>
    </location>
</feature>
<sequence>MLDYTLYLVEARKVTQVASLTILSIYLYCVVSVDNECQLTQSEYSTEEYQSSSSSACEVVSSSASEIVSGFLRLNRYSNTEDLSKLTFDDSPADSDMEDINQNSRLSLSPSDLRACTPPPSTKNSTTEAIYVNISSADGLKADVNLQDAVPLSQLPTMSIIVQSNCRKSPECTVSTRDVTHLKHSTPQHVDLTPQHVDLTPRVGLTNISGPLRSPKVTPKLGPSSITVSGVSAHETVAQPPSRKYRRVTCRRLASESSDVISRHIESPQTLYKSYITVPRSSPSNTSSTDSTLRLSSQTTNTRSQSIASPASMICRESFILKRQSKVTDLYQTHVNISSAGSIIVAPPRHVSDKDSRLQPACGTSVSHPPTHEAERFLSSFSILRGQPTNHSHLSHAHGSCNHSLSTSAIWERNVGLPPNWSGIVVHQPSGDGRETHSDVTRISRSRASSESYSTGYLTPTRNYVKVLSMESAEGEPAEYREAIYINPSEVTKTSQEVVTTPTSSASPVELVSNAVKGVQCLVTSVKPAGNLYKDDSRSDVTGSDVTGSVAAGSDVTGSDVTSLIVDAGEKEEDKSPSQEFTRVCLERNVQEPVNSQPASRLPQHLKERFTSEASLSCEPGAYIAYNPEDVRGSKFHGRYEPARGTSTRPP</sequence>
<feature type="region of interest" description="Disordered" evidence="1">
    <location>
        <begin position="428"/>
        <end position="454"/>
    </location>
</feature>